<dbReference type="RefSeq" id="WP_065843784.1">
    <property type="nucleotide sequence ID" value="NZ_AABUZP020000015.1"/>
</dbReference>
<evidence type="ECO:0000256" key="2">
    <source>
        <dbReference type="ARBA" id="ARBA00023125"/>
    </source>
</evidence>
<name>A0A5L4L5W1_CAMFE</name>
<dbReference type="PANTHER" id="PTHR42756:SF1">
    <property type="entry name" value="TRANSCRIPTIONAL REPRESSOR OF EMRAB OPERON"/>
    <property type="match status" value="1"/>
</dbReference>
<protein>
    <submittedName>
        <fullName evidence="6">MarR family transcriptional regulator</fullName>
    </submittedName>
</protein>
<keyword evidence="2" id="KW-0238">DNA-binding</keyword>
<dbReference type="InterPro" id="IPR036388">
    <property type="entry name" value="WH-like_DNA-bd_sf"/>
</dbReference>
<feature type="domain" description="HTH marR-type" evidence="4">
    <location>
        <begin position="1"/>
        <end position="135"/>
    </location>
</feature>
<dbReference type="InterPro" id="IPR036390">
    <property type="entry name" value="WH_DNA-bd_sf"/>
</dbReference>
<organism evidence="6">
    <name type="scientific">Campylobacter fetus</name>
    <dbReference type="NCBI Taxonomy" id="196"/>
    <lineage>
        <taxon>Bacteria</taxon>
        <taxon>Pseudomonadati</taxon>
        <taxon>Campylobacterota</taxon>
        <taxon>Epsilonproteobacteria</taxon>
        <taxon>Campylobacterales</taxon>
        <taxon>Campylobacteraceae</taxon>
        <taxon>Campylobacter</taxon>
    </lineage>
</organism>
<keyword evidence="1" id="KW-0805">Transcription regulation</keyword>
<comment type="caution">
    <text evidence="6">The sequence shown here is derived from an EMBL/GenBank/DDBJ whole genome shotgun (WGS) entry which is preliminary data.</text>
</comment>
<dbReference type="PANTHER" id="PTHR42756">
    <property type="entry name" value="TRANSCRIPTIONAL REGULATOR, MARR"/>
    <property type="match status" value="1"/>
</dbReference>
<evidence type="ECO:0000259" key="4">
    <source>
        <dbReference type="PROSITE" id="PS50995"/>
    </source>
</evidence>
<accession>A0A5L4L5W1</accession>
<evidence type="ECO:0000256" key="3">
    <source>
        <dbReference type="ARBA" id="ARBA00023163"/>
    </source>
</evidence>
<evidence type="ECO:0000256" key="1">
    <source>
        <dbReference type="ARBA" id="ARBA00023015"/>
    </source>
</evidence>
<dbReference type="GO" id="GO:0003677">
    <property type="term" value="F:DNA binding"/>
    <property type="evidence" value="ECO:0007669"/>
    <property type="project" value="UniProtKB-KW"/>
</dbReference>
<dbReference type="EMBL" id="AACCXM010000006">
    <property type="protein sequence ID" value="EAK0469094.1"/>
    <property type="molecule type" value="Genomic_DNA"/>
</dbReference>
<dbReference type="Gene3D" id="1.10.10.10">
    <property type="entry name" value="Winged helix-like DNA-binding domain superfamily/Winged helix DNA-binding domain"/>
    <property type="match status" value="1"/>
</dbReference>
<dbReference type="SUPFAM" id="SSF46785">
    <property type="entry name" value="Winged helix' DNA-binding domain"/>
    <property type="match status" value="1"/>
</dbReference>
<evidence type="ECO:0000313" key="6">
    <source>
        <dbReference type="EMBL" id="EAK0469094.1"/>
    </source>
</evidence>
<dbReference type="SMART" id="SM00347">
    <property type="entry name" value="HTH_MARR"/>
    <property type="match status" value="1"/>
</dbReference>
<sequence>MVNYLGACLFFSSQAFSRISEEIAKEYFMPTTLSPSHAYLLHAIVLSEGISPSKLASIMCLSPSTVTRLVDKLVYRGLVEREFIGKTSNLKATKSGVELKDIIEQSMQKLNSKFIEIFGEQKIESLNLDFKEFILKLNSKENL</sequence>
<dbReference type="AlphaFoldDB" id="A0A5L4L5W1"/>
<proteinExistence type="predicted"/>
<dbReference type="EMBL" id="AACCXK010000014">
    <property type="protein sequence ID" value="EAK0453488.1"/>
    <property type="molecule type" value="Genomic_DNA"/>
</dbReference>
<reference evidence="6" key="1">
    <citation type="submission" date="2018-05" db="EMBL/GenBank/DDBJ databases">
        <authorList>
            <consortium name="PulseNet: The National Subtyping Network for Foodborne Disease Surveillance"/>
            <person name="Tarr C.L."/>
            <person name="Trees E."/>
            <person name="Katz L.S."/>
            <person name="Carleton-Romer H.A."/>
            <person name="Stroika S."/>
            <person name="Kucerova Z."/>
            <person name="Roache K.F."/>
            <person name="Sabol A.L."/>
            <person name="Besser J."/>
            <person name="Gerner-Smidt P."/>
        </authorList>
    </citation>
    <scope>NUCLEOTIDE SEQUENCE</scope>
    <source>
        <strain evidence="5">2014D-0197</strain>
        <strain evidence="6">D4313</strain>
    </source>
</reference>
<dbReference type="InterPro" id="IPR000835">
    <property type="entry name" value="HTH_MarR-typ"/>
</dbReference>
<dbReference type="PROSITE" id="PS50995">
    <property type="entry name" value="HTH_MARR_2"/>
    <property type="match status" value="1"/>
</dbReference>
<keyword evidence="3" id="KW-0804">Transcription</keyword>
<dbReference type="Pfam" id="PF01047">
    <property type="entry name" value="MarR"/>
    <property type="match status" value="1"/>
</dbReference>
<evidence type="ECO:0000313" key="5">
    <source>
        <dbReference type="EMBL" id="EAK0453488.1"/>
    </source>
</evidence>
<dbReference type="GO" id="GO:0003700">
    <property type="term" value="F:DNA-binding transcription factor activity"/>
    <property type="evidence" value="ECO:0007669"/>
    <property type="project" value="InterPro"/>
</dbReference>
<gene>
    <name evidence="5" type="ORF">AAH17_07485</name>
    <name evidence="6" type="ORF">AAH24_06955</name>
</gene>